<protein>
    <submittedName>
        <fullName evidence="2">Uncharacterized protein</fullName>
    </submittedName>
</protein>
<gene>
    <name evidence="2" type="ORF">HMPREF0322_03844</name>
</gene>
<name>G9XS95_DESHA</name>
<feature type="compositionally biased region" description="Basic and acidic residues" evidence="1">
    <location>
        <begin position="1"/>
        <end position="21"/>
    </location>
</feature>
<accession>G9XS95</accession>
<dbReference type="PATRIC" id="fig|537010.4.peg.3598"/>
<evidence type="ECO:0000313" key="3">
    <source>
        <dbReference type="Proteomes" id="UP000004416"/>
    </source>
</evidence>
<proteinExistence type="predicted"/>
<reference evidence="2 3" key="1">
    <citation type="submission" date="2011-08" db="EMBL/GenBank/DDBJ databases">
        <authorList>
            <person name="Weinstock G."/>
            <person name="Sodergren E."/>
            <person name="Clifton S."/>
            <person name="Fulton L."/>
            <person name="Fulton B."/>
            <person name="Courtney L."/>
            <person name="Fronick C."/>
            <person name="Harrison M."/>
            <person name="Strong C."/>
            <person name="Farmer C."/>
            <person name="Delahaunty K."/>
            <person name="Markovic C."/>
            <person name="Hall O."/>
            <person name="Minx P."/>
            <person name="Tomlinson C."/>
            <person name="Mitreva M."/>
            <person name="Hou S."/>
            <person name="Chen J."/>
            <person name="Wollam A."/>
            <person name="Pepin K.H."/>
            <person name="Johnson M."/>
            <person name="Bhonagiri V."/>
            <person name="Zhang X."/>
            <person name="Suruliraj S."/>
            <person name="Warren W."/>
            <person name="Chinwalla A."/>
            <person name="Mardis E.R."/>
            <person name="Wilson R.K."/>
        </authorList>
    </citation>
    <scope>NUCLEOTIDE SEQUENCE [LARGE SCALE GENOMIC DNA]</scope>
    <source>
        <strain evidence="2 3">DP7</strain>
    </source>
</reference>
<dbReference type="Proteomes" id="UP000004416">
    <property type="component" value="Unassembled WGS sequence"/>
</dbReference>
<sequence length="41" mass="4855">MKMDVEGMSTRELKQAVEQRRSRPRPSGIRSDRRARISLRI</sequence>
<evidence type="ECO:0000256" key="1">
    <source>
        <dbReference type="SAM" id="MobiDB-lite"/>
    </source>
</evidence>
<feature type="region of interest" description="Disordered" evidence="1">
    <location>
        <begin position="1"/>
        <end position="41"/>
    </location>
</feature>
<dbReference type="EMBL" id="AFZX01000097">
    <property type="protein sequence ID" value="EHL05494.1"/>
    <property type="molecule type" value="Genomic_DNA"/>
</dbReference>
<dbReference type="HOGENOM" id="CLU_3269016_0_0_9"/>
<dbReference type="AlphaFoldDB" id="G9XS95"/>
<comment type="caution">
    <text evidence="2">The sequence shown here is derived from an EMBL/GenBank/DDBJ whole genome shotgun (WGS) entry which is preliminary data.</text>
</comment>
<organism evidence="2 3">
    <name type="scientific">Desulfitobacterium hafniense DP7</name>
    <dbReference type="NCBI Taxonomy" id="537010"/>
    <lineage>
        <taxon>Bacteria</taxon>
        <taxon>Bacillati</taxon>
        <taxon>Bacillota</taxon>
        <taxon>Clostridia</taxon>
        <taxon>Eubacteriales</taxon>
        <taxon>Desulfitobacteriaceae</taxon>
        <taxon>Desulfitobacterium</taxon>
    </lineage>
</organism>
<evidence type="ECO:0000313" key="2">
    <source>
        <dbReference type="EMBL" id="EHL05494.1"/>
    </source>
</evidence>